<dbReference type="Proteomes" id="UP000886757">
    <property type="component" value="Unassembled WGS sequence"/>
</dbReference>
<keyword evidence="1" id="KW-0812">Transmembrane</keyword>
<evidence type="ECO:0000313" key="3">
    <source>
        <dbReference type="Proteomes" id="UP000886757"/>
    </source>
</evidence>
<comment type="caution">
    <text evidence="2">The sequence shown here is derived from an EMBL/GenBank/DDBJ whole genome shotgun (WGS) entry which is preliminary data.</text>
</comment>
<organism evidence="2 3">
    <name type="scientific">Candidatus Choladousia intestinavium</name>
    <dbReference type="NCBI Taxonomy" id="2840727"/>
    <lineage>
        <taxon>Bacteria</taxon>
        <taxon>Bacillati</taxon>
        <taxon>Bacillota</taxon>
        <taxon>Clostridia</taxon>
        <taxon>Lachnospirales</taxon>
        <taxon>Lachnospiraceae</taxon>
        <taxon>Lachnospiraceae incertae sedis</taxon>
        <taxon>Candidatus Choladousia</taxon>
    </lineage>
</organism>
<sequence>MQKDKYGPESYGGMRLWVFLFFLLTVYFSLWEVRLPHTVTAGISFGIFAHAGAVLLYAAMLITGKIYWTGEITYQEAAGAGKSARRGFALKRLWVFLAGAAVCCGYAYLRSGGLQGGSIQDSLVSAAIFCVSIRGASRISL</sequence>
<proteinExistence type="predicted"/>
<reference evidence="2" key="1">
    <citation type="submission" date="2020-10" db="EMBL/GenBank/DDBJ databases">
        <authorList>
            <person name="Gilroy R."/>
        </authorList>
    </citation>
    <scope>NUCLEOTIDE SEQUENCE</scope>
    <source>
        <strain evidence="2">ChiSjej4B22-8148</strain>
    </source>
</reference>
<feature type="transmembrane region" description="Helical" evidence="1">
    <location>
        <begin position="89"/>
        <end position="109"/>
    </location>
</feature>
<evidence type="ECO:0000313" key="2">
    <source>
        <dbReference type="EMBL" id="HIR14723.1"/>
    </source>
</evidence>
<dbReference type="EMBL" id="DVGK01000142">
    <property type="protein sequence ID" value="HIR14723.1"/>
    <property type="molecule type" value="Genomic_DNA"/>
</dbReference>
<feature type="transmembrane region" description="Helical" evidence="1">
    <location>
        <begin position="43"/>
        <end position="68"/>
    </location>
</feature>
<gene>
    <name evidence="2" type="ORF">IAB31_12455</name>
</gene>
<keyword evidence="1" id="KW-1133">Transmembrane helix</keyword>
<name>A0A9D1AED7_9FIRM</name>
<protein>
    <submittedName>
        <fullName evidence="2">Uncharacterized protein</fullName>
    </submittedName>
</protein>
<accession>A0A9D1AED7</accession>
<keyword evidence="1" id="KW-0472">Membrane</keyword>
<feature type="transmembrane region" description="Helical" evidence="1">
    <location>
        <begin position="12"/>
        <end position="31"/>
    </location>
</feature>
<evidence type="ECO:0000256" key="1">
    <source>
        <dbReference type="SAM" id="Phobius"/>
    </source>
</evidence>
<reference evidence="2" key="2">
    <citation type="journal article" date="2021" name="PeerJ">
        <title>Extensive microbial diversity within the chicken gut microbiome revealed by metagenomics and culture.</title>
        <authorList>
            <person name="Gilroy R."/>
            <person name="Ravi A."/>
            <person name="Getino M."/>
            <person name="Pursley I."/>
            <person name="Horton D.L."/>
            <person name="Alikhan N.F."/>
            <person name="Baker D."/>
            <person name="Gharbi K."/>
            <person name="Hall N."/>
            <person name="Watson M."/>
            <person name="Adriaenssens E.M."/>
            <person name="Foster-Nyarko E."/>
            <person name="Jarju S."/>
            <person name="Secka A."/>
            <person name="Antonio M."/>
            <person name="Oren A."/>
            <person name="Chaudhuri R.R."/>
            <person name="La Ragione R."/>
            <person name="Hildebrand F."/>
            <person name="Pallen M.J."/>
        </authorList>
    </citation>
    <scope>NUCLEOTIDE SEQUENCE</scope>
    <source>
        <strain evidence="2">ChiSjej4B22-8148</strain>
    </source>
</reference>
<dbReference type="AlphaFoldDB" id="A0A9D1AED7"/>